<evidence type="ECO:0000313" key="1">
    <source>
        <dbReference type="EMBL" id="KAF3541120.1"/>
    </source>
</evidence>
<organism evidence="1 2">
    <name type="scientific">Brassica cretica</name>
    <name type="common">Mustard</name>
    <dbReference type="NCBI Taxonomy" id="69181"/>
    <lineage>
        <taxon>Eukaryota</taxon>
        <taxon>Viridiplantae</taxon>
        <taxon>Streptophyta</taxon>
        <taxon>Embryophyta</taxon>
        <taxon>Tracheophyta</taxon>
        <taxon>Spermatophyta</taxon>
        <taxon>Magnoliopsida</taxon>
        <taxon>eudicotyledons</taxon>
        <taxon>Gunneridae</taxon>
        <taxon>Pentapetalae</taxon>
        <taxon>rosids</taxon>
        <taxon>malvids</taxon>
        <taxon>Brassicales</taxon>
        <taxon>Brassicaceae</taxon>
        <taxon>Brassiceae</taxon>
        <taxon>Brassica</taxon>
    </lineage>
</organism>
<evidence type="ECO:0000313" key="2">
    <source>
        <dbReference type="Proteomes" id="UP000712600"/>
    </source>
</evidence>
<dbReference type="EMBL" id="QGKX02001290">
    <property type="protein sequence ID" value="KAF3541120.1"/>
    <property type="molecule type" value="Genomic_DNA"/>
</dbReference>
<sequence>MSGRRRGWVTIHTLMSNKTVSHKPLEVQGTKPVPWLIDPNTIVSHLCWSLSDASGSQDVFLVHHPSELKVGDVCPLCVQWRVDTRVVMHHWCVVSLKLTCKLGPILNPSLRRGV</sequence>
<gene>
    <name evidence="1" type="ORF">F2Q69_00018205</name>
</gene>
<protein>
    <submittedName>
        <fullName evidence="1">Uncharacterized protein</fullName>
    </submittedName>
</protein>
<proteinExistence type="predicted"/>
<dbReference type="Proteomes" id="UP000712600">
    <property type="component" value="Unassembled WGS sequence"/>
</dbReference>
<accession>A0A8S9QIS0</accession>
<name>A0A8S9QIS0_BRACR</name>
<comment type="caution">
    <text evidence="1">The sequence shown here is derived from an EMBL/GenBank/DDBJ whole genome shotgun (WGS) entry which is preliminary data.</text>
</comment>
<dbReference type="AlphaFoldDB" id="A0A8S9QIS0"/>
<reference evidence="1" key="1">
    <citation type="submission" date="2019-12" db="EMBL/GenBank/DDBJ databases">
        <title>Genome sequencing and annotation of Brassica cretica.</title>
        <authorList>
            <person name="Studholme D.J."/>
            <person name="Sarris P."/>
        </authorList>
    </citation>
    <scope>NUCLEOTIDE SEQUENCE</scope>
    <source>
        <strain evidence="1">PFS-109/04</strain>
        <tissue evidence="1">Leaf</tissue>
    </source>
</reference>